<dbReference type="STRING" id="1461694.ATO9_09395"/>
<dbReference type="PANTHER" id="PTHR43798:SF27">
    <property type="entry name" value="HYDROLASE ALPHA_BETA HYDROLASE FOLD FAMILY"/>
    <property type="match status" value="1"/>
</dbReference>
<dbReference type="GO" id="GO:0016020">
    <property type="term" value="C:membrane"/>
    <property type="evidence" value="ECO:0007669"/>
    <property type="project" value="TreeGrafter"/>
</dbReference>
<evidence type="ECO:0000313" key="3">
    <source>
        <dbReference type="EMBL" id="KGM48910.1"/>
    </source>
</evidence>
<evidence type="ECO:0000259" key="2">
    <source>
        <dbReference type="Pfam" id="PF08386"/>
    </source>
</evidence>
<dbReference type="SUPFAM" id="SSF53474">
    <property type="entry name" value="alpha/beta-Hydrolases"/>
    <property type="match status" value="1"/>
</dbReference>
<evidence type="ECO:0000259" key="1">
    <source>
        <dbReference type="Pfam" id="PF00561"/>
    </source>
</evidence>
<keyword evidence="4" id="KW-1185">Reference proteome</keyword>
<gene>
    <name evidence="3" type="ORF">ATO9_09395</name>
</gene>
<dbReference type="InterPro" id="IPR013595">
    <property type="entry name" value="Pept_S33_TAP-like_C"/>
</dbReference>
<accession>A0A0A0EF49</accession>
<sequence>MSPDQIIVTLIALMTSATDPAFDRLKEGSHDDRYPVTVEACPRPIGTLEVEGKTVICGRVAVPETHGADGGETIPLAFAVLKSRAVAPAPDPVIYLHGGPGGYTVQSIPMNAKLFDFLRDRRDIVLFDQRASGISDRTIACYNQLAEEFLAFVEPDEDTMFGADGPLATCLTETVDTGTDLEPYNTTQSAMDVRAIMHALGYPEYNAFGISYGTKLGQELLRTAPEGLRSVVIDSISRVDNPAYDTNGVPADQALGWVVDYCMAEEACAAAYPDLEETINAAGRRLAEEPKVTVSGEELDPGFIEEILELSNGRAMPFTAYLPQVYTEIAEGKTATLEKLLAGGFNPPQTADAMLAAYGTGLDPLDKSLAEFLLKQAEAMRTEEANIARLMTILSDDLSGTGAARTEALLDEALSDIAKTMEADALLAFLHDYVLFVGQTPDRDRVEAFLAAHVPETEKPRIMGLFAAMTVEDIAAFYERAWTDSANLTAQSRMMFTLGIIACQEDYPFNSRDGYDAVAADYRFPVIDAGTRESTLVLYDFCDLFEKHPREGFHDPVVSDIPVLAMAGTKDTKTNPDAAERVVRTLTNGQAVLFPEAGHAVIQFSQCAQDIALGFIESPGAPVNIACVESLKPKFYVPPKSD</sequence>
<dbReference type="RefSeq" id="WP_043747706.1">
    <property type="nucleotide sequence ID" value="NZ_AQQX01000003.1"/>
</dbReference>
<dbReference type="AlphaFoldDB" id="A0A0A0EF49"/>
<reference evidence="3 4" key="1">
    <citation type="journal article" date="2015" name="Antonie Van Leeuwenhoek">
        <title>Pseudooceanicola atlanticus gen. nov. sp. nov., isolated from surface seawater of the Atlantic Ocean and reclassification of Oceanicola batsensis, Oceanicola marinus, Oceanicola nitratireducens, Oceanicola nanhaiensis, Oceanicola antarcticus and Oceanicola flagellatus, as Pseudooceanicola batsensis comb. nov., Pseudooceanicola marinus comb. nov., Pseudooceanicola nitratireducens comb. nov., Pseudooceanicola nanhaiensis comb. nov., Pseudooceanicola antarcticus comb. nov., and Pseudooceanicola flagellatus comb. nov.</title>
        <authorList>
            <person name="Lai Q."/>
            <person name="Li G."/>
            <person name="Liu X."/>
            <person name="Du Y."/>
            <person name="Sun F."/>
            <person name="Shao Z."/>
        </authorList>
    </citation>
    <scope>NUCLEOTIDE SEQUENCE [LARGE SCALE GENOMIC DNA]</scope>
    <source>
        <strain evidence="3 4">22II-s11g</strain>
    </source>
</reference>
<feature type="domain" description="AB hydrolase-1" evidence="1">
    <location>
        <begin position="92"/>
        <end position="243"/>
    </location>
</feature>
<evidence type="ECO:0000313" key="4">
    <source>
        <dbReference type="Proteomes" id="UP000030004"/>
    </source>
</evidence>
<name>A0A0A0EF49_9RHOB</name>
<dbReference type="Proteomes" id="UP000030004">
    <property type="component" value="Unassembled WGS sequence"/>
</dbReference>
<dbReference type="Pfam" id="PF08386">
    <property type="entry name" value="Abhydrolase_4"/>
    <property type="match status" value="1"/>
</dbReference>
<feature type="domain" description="Peptidase S33 tripeptidyl aminopeptidase-like C-terminal" evidence="2">
    <location>
        <begin position="547"/>
        <end position="623"/>
    </location>
</feature>
<dbReference type="PANTHER" id="PTHR43798">
    <property type="entry name" value="MONOACYLGLYCEROL LIPASE"/>
    <property type="match status" value="1"/>
</dbReference>
<dbReference type="GO" id="GO:0016787">
    <property type="term" value="F:hydrolase activity"/>
    <property type="evidence" value="ECO:0007669"/>
    <property type="project" value="UniProtKB-KW"/>
</dbReference>
<dbReference type="Gene3D" id="3.40.50.1820">
    <property type="entry name" value="alpha/beta hydrolase"/>
    <property type="match status" value="1"/>
</dbReference>
<dbReference type="Pfam" id="PF00561">
    <property type="entry name" value="Abhydrolase_1"/>
    <property type="match status" value="1"/>
</dbReference>
<dbReference type="InterPro" id="IPR050266">
    <property type="entry name" value="AB_hydrolase_sf"/>
</dbReference>
<dbReference type="InterPro" id="IPR000073">
    <property type="entry name" value="AB_hydrolase_1"/>
</dbReference>
<dbReference type="InterPro" id="IPR029058">
    <property type="entry name" value="AB_hydrolase_fold"/>
</dbReference>
<proteinExistence type="predicted"/>
<organism evidence="3 4">
    <name type="scientific">Pseudooceanicola atlanticus</name>
    <dbReference type="NCBI Taxonomy" id="1461694"/>
    <lineage>
        <taxon>Bacteria</taxon>
        <taxon>Pseudomonadati</taxon>
        <taxon>Pseudomonadota</taxon>
        <taxon>Alphaproteobacteria</taxon>
        <taxon>Rhodobacterales</taxon>
        <taxon>Paracoccaceae</taxon>
        <taxon>Pseudooceanicola</taxon>
    </lineage>
</organism>
<keyword evidence="3" id="KW-0378">Hydrolase</keyword>
<dbReference type="EMBL" id="AQQX01000003">
    <property type="protein sequence ID" value="KGM48910.1"/>
    <property type="molecule type" value="Genomic_DNA"/>
</dbReference>
<comment type="caution">
    <text evidence="3">The sequence shown here is derived from an EMBL/GenBank/DDBJ whole genome shotgun (WGS) entry which is preliminary data.</text>
</comment>
<protein>
    <submittedName>
        <fullName evidence="3">Alpha/beta hydrolase</fullName>
    </submittedName>
</protein>
<dbReference type="OrthoDB" id="613638at2"/>
<dbReference type="eggNOG" id="COG0596">
    <property type="taxonomic scope" value="Bacteria"/>
</dbReference>